<gene>
    <name evidence="1" type="primary">VvCHDh000002_46</name>
    <name evidence="1" type="ORF">CK203_080420</name>
</gene>
<dbReference type="PANTHER" id="PTHR31170">
    <property type="entry name" value="BNAC04G53230D PROTEIN"/>
    <property type="match status" value="1"/>
</dbReference>
<sequence length="442" mass="51412">MEMDGTSGLEVEMHQPYEKVATYVERMLESLTPLSNECCIYRVPQKLRKAKNEAYEPRLLSIGPLHYGKKHLVAMEEQKLRYLQNFRSRFNQKSLKEYVEIISKMERNIRDSYSESVELSSEDFLTMILVDGCFIIEVILCSYYPDLRESNDRIYNKPWLITDVRRDMTLLENQLPFSLLQILFNLALPEHENDCSFLTFSIAFFKDCLQMPEIKSPREMNEFARKISSTYEVEHFVDLLRVCQLPSSLRSSRDQSNKRINTMIRTATQLREAGVSFELGSKEKPLLDIDYRDGVLEIPKLILADACESLFRNLIAFEQCHYREDTYITDYIYLMDHLINTTKDVDILVNKGIIDNWLGDNVAVTDLFNNLLINATLWGRNFYFAGIFEGLNAYCDVPWHSWKATLRHDYFSSPWRGASTSAAVILLLLTLIQTIFSGMSAK</sequence>
<dbReference type="InterPro" id="IPR004158">
    <property type="entry name" value="DUF247_pln"/>
</dbReference>
<accession>A0A438F265</accession>
<dbReference type="PANTHER" id="PTHR31170:SF25">
    <property type="entry name" value="BNAA09G04570D PROTEIN"/>
    <property type="match status" value="1"/>
</dbReference>
<protein>
    <submittedName>
        <fullName evidence="1">UPF0481 protein</fullName>
    </submittedName>
</protein>
<name>A0A438F265_VITVI</name>
<dbReference type="EMBL" id="QGNW01001134">
    <property type="protein sequence ID" value="RVW54110.1"/>
    <property type="molecule type" value="Genomic_DNA"/>
</dbReference>
<proteinExistence type="predicted"/>
<organism evidence="1 2">
    <name type="scientific">Vitis vinifera</name>
    <name type="common">Grape</name>
    <dbReference type="NCBI Taxonomy" id="29760"/>
    <lineage>
        <taxon>Eukaryota</taxon>
        <taxon>Viridiplantae</taxon>
        <taxon>Streptophyta</taxon>
        <taxon>Embryophyta</taxon>
        <taxon>Tracheophyta</taxon>
        <taxon>Spermatophyta</taxon>
        <taxon>Magnoliopsida</taxon>
        <taxon>eudicotyledons</taxon>
        <taxon>Gunneridae</taxon>
        <taxon>Pentapetalae</taxon>
        <taxon>rosids</taxon>
        <taxon>Vitales</taxon>
        <taxon>Vitaceae</taxon>
        <taxon>Viteae</taxon>
        <taxon>Vitis</taxon>
    </lineage>
</organism>
<dbReference type="Proteomes" id="UP000288805">
    <property type="component" value="Unassembled WGS sequence"/>
</dbReference>
<reference evidence="1 2" key="1">
    <citation type="journal article" date="2018" name="PLoS Genet.">
        <title>Population sequencing reveals clonal diversity and ancestral inbreeding in the grapevine cultivar Chardonnay.</title>
        <authorList>
            <person name="Roach M.J."/>
            <person name="Johnson D.L."/>
            <person name="Bohlmann J."/>
            <person name="van Vuuren H.J."/>
            <person name="Jones S.J."/>
            <person name="Pretorius I.S."/>
            <person name="Schmidt S.A."/>
            <person name="Borneman A.R."/>
        </authorList>
    </citation>
    <scope>NUCLEOTIDE SEQUENCE [LARGE SCALE GENOMIC DNA]</scope>
    <source>
        <strain evidence="2">cv. Chardonnay</strain>
        <tissue evidence="1">Leaf</tissue>
    </source>
</reference>
<evidence type="ECO:0000313" key="2">
    <source>
        <dbReference type="Proteomes" id="UP000288805"/>
    </source>
</evidence>
<evidence type="ECO:0000313" key="1">
    <source>
        <dbReference type="EMBL" id="RVW54110.1"/>
    </source>
</evidence>
<dbReference type="Pfam" id="PF03140">
    <property type="entry name" value="DUF247"/>
    <property type="match status" value="1"/>
</dbReference>
<dbReference type="AlphaFoldDB" id="A0A438F265"/>
<comment type="caution">
    <text evidence="1">The sequence shown here is derived from an EMBL/GenBank/DDBJ whole genome shotgun (WGS) entry which is preliminary data.</text>
</comment>